<dbReference type="EMBL" id="NAJN01001766">
    <property type="protein sequence ID" value="TKA61309.1"/>
    <property type="molecule type" value="Genomic_DNA"/>
</dbReference>
<evidence type="ECO:0000313" key="3">
    <source>
        <dbReference type="Proteomes" id="UP000308768"/>
    </source>
</evidence>
<accession>A0A4V5NF41</accession>
<gene>
    <name evidence="2" type="ORF">B0A49_13759</name>
</gene>
<organism evidence="2 3">
    <name type="scientific">Cryomyces minteri</name>
    <dbReference type="NCBI Taxonomy" id="331657"/>
    <lineage>
        <taxon>Eukaryota</taxon>
        <taxon>Fungi</taxon>
        <taxon>Dikarya</taxon>
        <taxon>Ascomycota</taxon>
        <taxon>Pezizomycotina</taxon>
        <taxon>Dothideomycetes</taxon>
        <taxon>Dothideomycetes incertae sedis</taxon>
        <taxon>Cryomyces</taxon>
    </lineage>
</organism>
<feature type="non-terminal residue" evidence="2">
    <location>
        <position position="86"/>
    </location>
</feature>
<reference evidence="2 3" key="1">
    <citation type="submission" date="2017-03" db="EMBL/GenBank/DDBJ databases">
        <title>Genomes of endolithic fungi from Antarctica.</title>
        <authorList>
            <person name="Coleine C."/>
            <person name="Masonjones S."/>
            <person name="Stajich J.E."/>
        </authorList>
    </citation>
    <scope>NUCLEOTIDE SEQUENCE [LARGE SCALE GENOMIC DNA]</scope>
    <source>
        <strain evidence="2 3">CCFEE 5187</strain>
    </source>
</reference>
<name>A0A4V5NF41_9PEZI</name>
<dbReference type="OrthoDB" id="341898at2759"/>
<protein>
    <submittedName>
        <fullName evidence="2">Uncharacterized protein</fullName>
    </submittedName>
</protein>
<dbReference type="AlphaFoldDB" id="A0A4V5NF41"/>
<keyword evidence="3" id="KW-1185">Reference proteome</keyword>
<proteinExistence type="predicted"/>
<feature type="compositionally biased region" description="Low complexity" evidence="1">
    <location>
        <begin position="59"/>
        <end position="72"/>
    </location>
</feature>
<comment type="caution">
    <text evidence="2">The sequence shown here is derived from an EMBL/GenBank/DDBJ whole genome shotgun (WGS) entry which is preliminary data.</text>
</comment>
<sequence>MATTTGVEVLEGVVQDGSMDVEAWPHVLEELLSMLSKNIHDFPIPSVLLPEAPPRVHAPRASPTPASSPLTTRIEELGDPGESLSQ</sequence>
<evidence type="ECO:0000313" key="2">
    <source>
        <dbReference type="EMBL" id="TKA61309.1"/>
    </source>
</evidence>
<dbReference type="Proteomes" id="UP000308768">
    <property type="component" value="Unassembled WGS sequence"/>
</dbReference>
<evidence type="ECO:0000256" key="1">
    <source>
        <dbReference type="SAM" id="MobiDB-lite"/>
    </source>
</evidence>
<feature type="region of interest" description="Disordered" evidence="1">
    <location>
        <begin position="49"/>
        <end position="86"/>
    </location>
</feature>